<protein>
    <submittedName>
        <fullName evidence="2">Uncharacterized protein</fullName>
    </submittedName>
</protein>
<dbReference type="EMBL" id="GBXM01055088">
    <property type="protein sequence ID" value="JAH53489.1"/>
    <property type="molecule type" value="Transcribed_RNA"/>
</dbReference>
<reference evidence="2" key="2">
    <citation type="journal article" date="2015" name="Fish Shellfish Immunol.">
        <title>Early steps in the European eel (Anguilla anguilla)-Vibrio vulnificus interaction in the gills: Role of the RtxA13 toxin.</title>
        <authorList>
            <person name="Callol A."/>
            <person name="Pajuelo D."/>
            <person name="Ebbesson L."/>
            <person name="Teles M."/>
            <person name="MacKenzie S."/>
            <person name="Amaro C."/>
        </authorList>
    </citation>
    <scope>NUCLEOTIDE SEQUENCE</scope>
</reference>
<accession>A0A0E9TII1</accession>
<dbReference type="AlphaFoldDB" id="A0A0E9TII1"/>
<keyword evidence="1" id="KW-0472">Membrane</keyword>
<name>A0A0E9TII1_ANGAN</name>
<evidence type="ECO:0000256" key="1">
    <source>
        <dbReference type="SAM" id="Phobius"/>
    </source>
</evidence>
<keyword evidence="1" id="KW-0812">Transmembrane</keyword>
<feature type="transmembrane region" description="Helical" evidence="1">
    <location>
        <begin position="21"/>
        <end position="44"/>
    </location>
</feature>
<proteinExistence type="predicted"/>
<evidence type="ECO:0000313" key="2">
    <source>
        <dbReference type="EMBL" id="JAH53489.1"/>
    </source>
</evidence>
<reference evidence="2" key="1">
    <citation type="submission" date="2014-11" db="EMBL/GenBank/DDBJ databases">
        <authorList>
            <person name="Amaro Gonzalez C."/>
        </authorList>
    </citation>
    <scope>NUCLEOTIDE SEQUENCE</scope>
</reference>
<keyword evidence="1" id="KW-1133">Transmembrane helix</keyword>
<sequence>MYQAAYKKIKMTNVHLKTEHLLYFDGLILILIFLCSIALFLKIVRDISKKVWSS</sequence>
<organism evidence="2">
    <name type="scientific">Anguilla anguilla</name>
    <name type="common">European freshwater eel</name>
    <name type="synonym">Muraena anguilla</name>
    <dbReference type="NCBI Taxonomy" id="7936"/>
    <lineage>
        <taxon>Eukaryota</taxon>
        <taxon>Metazoa</taxon>
        <taxon>Chordata</taxon>
        <taxon>Craniata</taxon>
        <taxon>Vertebrata</taxon>
        <taxon>Euteleostomi</taxon>
        <taxon>Actinopterygii</taxon>
        <taxon>Neopterygii</taxon>
        <taxon>Teleostei</taxon>
        <taxon>Anguilliformes</taxon>
        <taxon>Anguillidae</taxon>
        <taxon>Anguilla</taxon>
    </lineage>
</organism>